<name>C1D1J2_DEIDV</name>
<dbReference type="Proteomes" id="UP000002208">
    <property type="component" value="Chromosome"/>
</dbReference>
<dbReference type="STRING" id="546414.Deide_08465"/>
<dbReference type="NCBIfam" id="TIGR00278">
    <property type="entry name" value="membrane protein insertion efficiency factor YidD"/>
    <property type="match status" value="1"/>
</dbReference>
<dbReference type="EMBL" id="CP001114">
    <property type="protein sequence ID" value="ACO45716.1"/>
    <property type="molecule type" value="Genomic_DNA"/>
</dbReference>
<dbReference type="OrthoDB" id="6629784at2"/>
<organism evidence="1 2">
    <name type="scientific">Deinococcus deserti (strain DSM 17065 / CIP 109153 / LMG 22923 / VCD115)</name>
    <dbReference type="NCBI Taxonomy" id="546414"/>
    <lineage>
        <taxon>Bacteria</taxon>
        <taxon>Thermotogati</taxon>
        <taxon>Deinococcota</taxon>
        <taxon>Deinococci</taxon>
        <taxon>Deinococcales</taxon>
        <taxon>Deinococcaceae</taxon>
        <taxon>Deinococcus</taxon>
    </lineage>
</organism>
<sequence length="108" mass="11504">MTRPISRPLDAIALGAIRFYGRYLSPHKGFRCAHAALHGGDSCSAAVARIIREDGLIGGRRRVATRFASCRQAHNALREGSPLAFGTSGPQVRGVCCCGPLPIPFRCG</sequence>
<dbReference type="SMART" id="SM01234">
    <property type="entry name" value="Haemolytic"/>
    <property type="match status" value="1"/>
</dbReference>
<dbReference type="PaxDb" id="546414-Deide_08465"/>
<dbReference type="eggNOG" id="COG0759">
    <property type="taxonomic scope" value="Bacteria"/>
</dbReference>
<reference evidence="1 2" key="1">
    <citation type="journal article" date="2009" name="PLoS Genet.">
        <title>Alliance of proteomics and genomics to unravel the specificities of Sahara bacterium Deinococcus deserti.</title>
        <authorList>
            <person name="de Groot A."/>
            <person name="Dulermo R."/>
            <person name="Ortet P."/>
            <person name="Blanchard L."/>
            <person name="Guerin P."/>
            <person name="Fernandez B."/>
            <person name="Vacherie B."/>
            <person name="Dossat C."/>
            <person name="Jolivet E."/>
            <person name="Siguier P."/>
            <person name="Chandler M."/>
            <person name="Barakat M."/>
            <person name="Dedieu A."/>
            <person name="Barbe V."/>
            <person name="Heulin T."/>
            <person name="Sommer S."/>
            <person name="Achouak W."/>
            <person name="Armengaud J."/>
        </authorList>
    </citation>
    <scope>NUCLEOTIDE SEQUENCE [LARGE SCALE GENOMIC DNA]</scope>
    <source>
        <strain evidence="2">DSM 17065 / CIP 109153 / LMG 22923 / VCD115</strain>
    </source>
</reference>
<evidence type="ECO:0000313" key="2">
    <source>
        <dbReference type="Proteomes" id="UP000002208"/>
    </source>
</evidence>
<dbReference type="AlphaFoldDB" id="C1D1J2"/>
<evidence type="ECO:0000313" key="1">
    <source>
        <dbReference type="EMBL" id="ACO45716.1"/>
    </source>
</evidence>
<evidence type="ECO:0008006" key="3">
    <source>
        <dbReference type="Google" id="ProtNLM"/>
    </source>
</evidence>
<dbReference type="KEGG" id="ddr:Deide_08465"/>
<dbReference type="InterPro" id="IPR002696">
    <property type="entry name" value="Membr_insert_effic_factor_YidD"/>
</dbReference>
<gene>
    <name evidence="1" type="ordered locus">Deide_08465</name>
</gene>
<keyword evidence="2" id="KW-1185">Reference proteome</keyword>
<dbReference type="RefSeq" id="WP_012692839.1">
    <property type="nucleotide sequence ID" value="NC_012526.1"/>
</dbReference>
<dbReference type="HOGENOM" id="CLU_138959_1_1_0"/>
<accession>C1D1J2</accession>
<protein>
    <recommendedName>
        <fullName evidence="3">Membrane protein insertion efficiency factor YidD</fullName>
    </recommendedName>
</protein>
<proteinExistence type="predicted"/>